<evidence type="ECO:0000256" key="4">
    <source>
        <dbReference type="ARBA" id="ARBA00023136"/>
    </source>
</evidence>
<evidence type="ECO:0000256" key="2">
    <source>
        <dbReference type="ARBA" id="ARBA00022692"/>
    </source>
</evidence>
<dbReference type="PANTHER" id="PTHR17920">
    <property type="entry name" value="TRANSMEMBRANE AND COILED-COIL DOMAIN-CONTAINING PROTEIN 4 TMCO4"/>
    <property type="match status" value="1"/>
</dbReference>
<accession>A0A847TIE2</accession>
<evidence type="ECO:0000313" key="6">
    <source>
        <dbReference type="Proteomes" id="UP000610611"/>
    </source>
</evidence>
<organism evidence="5 6">
    <name type="scientific">Haloarcula rubripromontorii</name>
    <dbReference type="NCBI Taxonomy" id="1705562"/>
    <lineage>
        <taxon>Archaea</taxon>
        <taxon>Methanobacteriati</taxon>
        <taxon>Methanobacteriota</taxon>
        <taxon>Stenosarchaea group</taxon>
        <taxon>Halobacteria</taxon>
        <taxon>Halobacteriales</taxon>
        <taxon>Haloarculaceae</taxon>
        <taxon>Haloarcula</taxon>
    </lineage>
</organism>
<comment type="subcellular location">
    <subcellularLocation>
        <location evidence="1">Membrane</location>
        <topology evidence="1">Multi-pass membrane protein</topology>
    </subcellularLocation>
</comment>
<comment type="caution">
    <text evidence="5">The sequence shown here is derived from an EMBL/GenBank/DDBJ whole genome shotgun (WGS) entry which is preliminary data.</text>
</comment>
<dbReference type="NCBIfam" id="TIGR01409">
    <property type="entry name" value="TAT_signal_seq"/>
    <property type="match status" value="1"/>
</dbReference>
<keyword evidence="3" id="KW-1133">Transmembrane helix</keyword>
<dbReference type="AlphaFoldDB" id="A0A847TIE2"/>
<proteinExistence type="predicted"/>
<dbReference type="InterPro" id="IPR029058">
    <property type="entry name" value="AB_hydrolase_fold"/>
</dbReference>
<dbReference type="PROSITE" id="PS51318">
    <property type="entry name" value="TAT"/>
    <property type="match status" value="1"/>
</dbReference>
<name>A0A847TIE2_9EURY</name>
<sequence>MFQRSIQWSELDGQTRRSFLKASTGAVASVATLGASGSVRGGKYGGDDGEYTAPAGFPLVSTREQFTDNAKLKSEYTETEYETVGDWESSQGGDDSELVIFVHGWSLGETDARNAAYTCQIGLEKNEYDQFTVGFTWDADKGDGIGWNEGVAIAEQNGPKLAQWVIDHNDGGGLPVRIIGHSLGAKVAVEAMASLHERGRKDAVTSVTLLGGAIGESVVEVDEAYGEPIEYATTSFNNFHKDDDAVLGIAFSAAEWTEAVGEKGVQSPEDAPENYTDYDVTTTVADHNSYYEPGEGCLPAVVETFQ</sequence>
<dbReference type="SUPFAM" id="SSF53474">
    <property type="entry name" value="alpha/beta-Hydrolases"/>
    <property type="match status" value="1"/>
</dbReference>
<gene>
    <name evidence="5" type="ORF">GOC83_05815</name>
</gene>
<dbReference type="Pfam" id="PF05277">
    <property type="entry name" value="DUF726"/>
    <property type="match status" value="1"/>
</dbReference>
<protein>
    <submittedName>
        <fullName evidence="5">DUF726 domain-containing protein</fullName>
    </submittedName>
</protein>
<dbReference type="GO" id="GO:0016020">
    <property type="term" value="C:membrane"/>
    <property type="evidence" value="ECO:0007669"/>
    <property type="project" value="UniProtKB-SubCell"/>
</dbReference>
<dbReference type="Proteomes" id="UP000610611">
    <property type="component" value="Unassembled WGS sequence"/>
</dbReference>
<dbReference type="InterPro" id="IPR007941">
    <property type="entry name" value="DUF726"/>
</dbReference>
<reference evidence="5" key="1">
    <citation type="submission" date="2019-12" db="EMBL/GenBank/DDBJ databases">
        <title>The whole-genome sequencing of Haloarcula japonica strain pws8.</title>
        <authorList>
            <person name="Verma D.K."/>
            <person name="Gopal K."/>
            <person name="Prasad E.S."/>
        </authorList>
    </citation>
    <scope>NUCLEOTIDE SEQUENCE</scope>
    <source>
        <strain evidence="5">Pws8</strain>
    </source>
</reference>
<dbReference type="InterPro" id="IPR019546">
    <property type="entry name" value="TAT_signal_bac_arc"/>
</dbReference>
<dbReference type="EMBL" id="WOWB01000001">
    <property type="protein sequence ID" value="NLV05652.1"/>
    <property type="molecule type" value="Genomic_DNA"/>
</dbReference>
<keyword evidence="4" id="KW-0472">Membrane</keyword>
<evidence type="ECO:0000256" key="1">
    <source>
        <dbReference type="ARBA" id="ARBA00004141"/>
    </source>
</evidence>
<keyword evidence="2" id="KW-0812">Transmembrane</keyword>
<evidence type="ECO:0000256" key="3">
    <source>
        <dbReference type="ARBA" id="ARBA00022989"/>
    </source>
</evidence>
<evidence type="ECO:0000313" key="5">
    <source>
        <dbReference type="EMBL" id="NLV05652.1"/>
    </source>
</evidence>
<dbReference type="RefSeq" id="WP_206043421.1">
    <property type="nucleotide sequence ID" value="NZ_WOWB01000001.1"/>
</dbReference>
<dbReference type="PANTHER" id="PTHR17920:SF3">
    <property type="entry name" value="TRANSMEMBRANE AND COILED-COIL DOMAIN-CONTAINING PROTEIN 4"/>
    <property type="match status" value="1"/>
</dbReference>
<dbReference type="InterPro" id="IPR006311">
    <property type="entry name" value="TAT_signal"/>
</dbReference>
<dbReference type="Gene3D" id="3.40.50.1820">
    <property type="entry name" value="alpha/beta hydrolase"/>
    <property type="match status" value="1"/>
</dbReference>